<dbReference type="GeneID" id="36404638"/>
<sequence length="107" mass="11838">MPFAGWSIERGNNGKVVTPRFGNVLRVHKDLINDCSIVHEHLDATASLEFGSTDLKANDLLNFTPAPKTTDDRMYFCTKTYGLVDDLVATLVEAQLRMQADVAIQLA</sequence>
<dbReference type="RefSeq" id="XP_024575698.1">
    <property type="nucleotide sequence ID" value="XM_024724864.1"/>
</dbReference>
<protein>
    <submittedName>
        <fullName evidence="1">Uncharacterized protein</fullName>
    </submittedName>
</protein>
<dbReference type="Proteomes" id="UP000054928">
    <property type="component" value="Unassembled WGS sequence"/>
</dbReference>
<proteinExistence type="predicted"/>
<evidence type="ECO:0000313" key="1">
    <source>
        <dbReference type="EMBL" id="CEG39329.1"/>
    </source>
</evidence>
<organism evidence="1 2">
    <name type="scientific">Plasmopara halstedii</name>
    <name type="common">Downy mildew of sunflower</name>
    <dbReference type="NCBI Taxonomy" id="4781"/>
    <lineage>
        <taxon>Eukaryota</taxon>
        <taxon>Sar</taxon>
        <taxon>Stramenopiles</taxon>
        <taxon>Oomycota</taxon>
        <taxon>Peronosporomycetes</taxon>
        <taxon>Peronosporales</taxon>
        <taxon>Peronosporaceae</taxon>
        <taxon>Plasmopara</taxon>
    </lineage>
</organism>
<evidence type="ECO:0000313" key="2">
    <source>
        <dbReference type="Proteomes" id="UP000054928"/>
    </source>
</evidence>
<reference evidence="2" key="1">
    <citation type="submission" date="2014-09" db="EMBL/GenBank/DDBJ databases">
        <authorList>
            <person name="Sharma Rahul"/>
            <person name="Thines Marco"/>
        </authorList>
    </citation>
    <scope>NUCLEOTIDE SEQUENCE [LARGE SCALE GENOMIC DNA]</scope>
</reference>
<dbReference type="EMBL" id="CCYD01000428">
    <property type="protein sequence ID" value="CEG39329.1"/>
    <property type="molecule type" value="Genomic_DNA"/>
</dbReference>
<keyword evidence="2" id="KW-1185">Reference proteome</keyword>
<name>A0A0P1AE63_PLAHL</name>
<accession>A0A0P1AE63</accession>
<dbReference type="AlphaFoldDB" id="A0A0P1AE63"/>